<dbReference type="PANTHER" id="PTHR30137:SF20">
    <property type="entry name" value="N-ACETYL-S-ALKYLCYSTEINE MONOOXYGENASE"/>
    <property type="match status" value="1"/>
</dbReference>
<dbReference type="InterPro" id="IPR011251">
    <property type="entry name" value="Luciferase-like_dom"/>
</dbReference>
<dbReference type="KEGG" id="sep:SE_1779"/>
<dbReference type="EMBL" id="AE015929">
    <property type="protein sequence ID" value="AAO05420.1"/>
    <property type="molecule type" value="Genomic_DNA"/>
</dbReference>
<dbReference type="eggNOG" id="COG2141">
    <property type="taxonomic scope" value="Bacteria"/>
</dbReference>
<evidence type="ECO:0000259" key="2">
    <source>
        <dbReference type="Pfam" id="PF00296"/>
    </source>
</evidence>
<comment type="similarity">
    <text evidence="1">To bacterial alkanal monooxygenase alpha and beta chains.</text>
</comment>
<dbReference type="SUPFAM" id="SSF51679">
    <property type="entry name" value="Bacterial luciferase-like"/>
    <property type="match status" value="1"/>
</dbReference>
<dbReference type="InterPro" id="IPR050766">
    <property type="entry name" value="Bact_Lucif_Oxidored"/>
</dbReference>
<dbReference type="GO" id="GO:0005829">
    <property type="term" value="C:cytosol"/>
    <property type="evidence" value="ECO:0007669"/>
    <property type="project" value="TreeGrafter"/>
</dbReference>
<dbReference type="AlphaFoldDB" id="A0A0H2VIY7"/>
<dbReference type="CDD" id="cd00347">
    <property type="entry name" value="Flavin_utilizing_monoxygenases"/>
    <property type="match status" value="1"/>
</dbReference>
<evidence type="ECO:0000313" key="3">
    <source>
        <dbReference type="EMBL" id="AAO05420.1"/>
    </source>
</evidence>
<evidence type="ECO:0000256" key="1">
    <source>
        <dbReference type="ARBA" id="ARBA00007789"/>
    </source>
</evidence>
<keyword evidence="3" id="KW-0503">Monooxygenase</keyword>
<dbReference type="NCBIfam" id="TIGR03558">
    <property type="entry name" value="oxido_grp_1"/>
    <property type="match status" value="1"/>
</dbReference>
<proteinExistence type="predicted"/>
<dbReference type="InterPro" id="IPR019949">
    <property type="entry name" value="CmoO-like"/>
</dbReference>
<reference evidence="3 4" key="1">
    <citation type="journal article" date="2003" name="Mol. Microbiol.">
        <title>Genome-based analysis of virulence genes in a non-biofilm-forming Staphylococcus epidermidis strain (ATCC 12228).</title>
        <authorList>
            <person name="Zhang Y.Q."/>
            <person name="Ren S.X."/>
            <person name="Li H.L."/>
            <person name="Wang Y.X."/>
            <person name="Fu G."/>
            <person name="Yang J."/>
            <person name="Qin Z.Q."/>
            <person name="Miao Y.G."/>
            <person name="Wang W.Y."/>
            <person name="Chen R.S."/>
            <person name="Shen Y."/>
            <person name="Chen Z."/>
            <person name="Yuan Z.H."/>
            <person name="Zhao G.P."/>
            <person name="Qu D."/>
            <person name="Danchin A."/>
            <person name="Wen Y.M."/>
        </authorList>
    </citation>
    <scope>NUCLEOTIDE SEQUENCE [LARGE SCALE GENOMIC DNA]</scope>
    <source>
        <strain evidence="4">ATCC 12228 / FDA PCI 1200</strain>
    </source>
</reference>
<dbReference type="GO" id="GO:0016705">
    <property type="term" value="F:oxidoreductase activity, acting on paired donors, with incorporation or reduction of molecular oxygen"/>
    <property type="evidence" value="ECO:0007669"/>
    <property type="project" value="InterPro"/>
</dbReference>
<sequence>MKRRCVFMRLSLLDYVPLFEGRTPNDALKHSIKLAQHAEKLGYLRYWVAEHHQVYSVVSSAPEIIMMSILEHTQHIRVGSGGVMLPHYSPYKVAEQFKIMEARHPQRIDMAIGRSPSFKNVNAALNENKNEKLPFNTQITDLLKYFNNDTTQDHRFKSLLATPMVTSFPQLYILGMSNRSAKLAAQRGLPFVIARMGQSETDLHEAISTYRKYFKAYHGEINNAKPYVILATFVVTASNLSRVKQLLHTLQLWLMRINYLNQPKSYPSIETAQNKHYSQRELEKLEKMKSKIIYGMPNDVAEQLTLLHQQFKVDEIIILPHVFGEDARMELIELIANELIPSCSRDEF</sequence>
<keyword evidence="3" id="KW-0560">Oxidoreductase</keyword>
<gene>
    <name evidence="3" type="ordered locus">SE_1779</name>
</gene>
<dbReference type="Pfam" id="PF00296">
    <property type="entry name" value="Bac_luciferase"/>
    <property type="match status" value="1"/>
</dbReference>
<dbReference type="InterPro" id="IPR036661">
    <property type="entry name" value="Luciferase-like_sf"/>
</dbReference>
<dbReference type="PANTHER" id="PTHR30137">
    <property type="entry name" value="LUCIFERASE-LIKE MONOOXYGENASE"/>
    <property type="match status" value="1"/>
</dbReference>
<protein>
    <submittedName>
        <fullName evidence="3">Alkanal monooxygenase alpha chain</fullName>
    </submittedName>
</protein>
<name>A0A0H2VIY7_STAES</name>
<feature type="domain" description="Luciferase-like" evidence="2">
    <location>
        <begin position="23"/>
        <end position="309"/>
    </location>
</feature>
<accession>A0A0H2VIY7</accession>
<dbReference type="Proteomes" id="UP000001411">
    <property type="component" value="Chromosome"/>
</dbReference>
<evidence type="ECO:0000313" key="4">
    <source>
        <dbReference type="Proteomes" id="UP000001411"/>
    </source>
</evidence>
<dbReference type="GO" id="GO:0004497">
    <property type="term" value="F:monooxygenase activity"/>
    <property type="evidence" value="ECO:0007669"/>
    <property type="project" value="UniProtKB-KW"/>
</dbReference>
<organism evidence="3 4">
    <name type="scientific">Staphylococcus epidermidis (strain ATCC 12228 / FDA PCI 1200)</name>
    <dbReference type="NCBI Taxonomy" id="176280"/>
    <lineage>
        <taxon>Bacteria</taxon>
        <taxon>Bacillati</taxon>
        <taxon>Bacillota</taxon>
        <taxon>Bacilli</taxon>
        <taxon>Bacillales</taxon>
        <taxon>Staphylococcaceae</taxon>
        <taxon>Staphylococcus</taxon>
    </lineage>
</organism>
<dbReference type="PATRIC" id="fig|176280.10.peg.1736"/>
<dbReference type="Gene3D" id="3.20.20.30">
    <property type="entry name" value="Luciferase-like domain"/>
    <property type="match status" value="1"/>
</dbReference>
<dbReference type="OrthoDB" id="9780518at2"/>
<dbReference type="HOGENOM" id="CLU_027853_9_0_9"/>